<dbReference type="GO" id="GO:0043657">
    <property type="term" value="C:host cell"/>
    <property type="evidence" value="ECO:0007669"/>
    <property type="project" value="UniProtKB-SubCell"/>
</dbReference>
<evidence type="ECO:0000256" key="2">
    <source>
        <dbReference type="ARBA" id="ARBA00004613"/>
    </source>
</evidence>
<dbReference type="Proteomes" id="UP000736787">
    <property type="component" value="Unassembled WGS sequence"/>
</dbReference>
<keyword evidence="3" id="KW-0964">Secreted</keyword>
<dbReference type="EMBL" id="RCMK01000834">
    <property type="protein sequence ID" value="KAG2910717.1"/>
    <property type="molecule type" value="Genomic_DNA"/>
</dbReference>
<dbReference type="Pfam" id="PF20147">
    <property type="entry name" value="Crinkler"/>
    <property type="match status" value="1"/>
</dbReference>
<comment type="caution">
    <text evidence="4">The sequence shown here is derived from an EMBL/GenBank/DDBJ whole genome shotgun (WGS) entry which is preliminary data.</text>
</comment>
<reference evidence="4" key="1">
    <citation type="submission" date="2018-10" db="EMBL/GenBank/DDBJ databases">
        <title>Effector identification in a new, highly contiguous assembly of the strawberry crown rot pathogen Phytophthora cactorum.</title>
        <authorList>
            <person name="Armitage A.D."/>
            <person name="Nellist C.F."/>
            <person name="Bates H."/>
            <person name="Vickerstaff R.J."/>
            <person name="Harrison R.J."/>
        </authorList>
    </citation>
    <scope>NUCLEOTIDE SEQUENCE</scope>
    <source>
        <strain evidence="4">4040</strain>
    </source>
</reference>
<evidence type="ECO:0000313" key="5">
    <source>
        <dbReference type="Proteomes" id="UP000736787"/>
    </source>
</evidence>
<comment type="subcellular location">
    <subcellularLocation>
        <location evidence="1">Host cell</location>
    </subcellularLocation>
    <subcellularLocation>
        <location evidence="2">Secreted</location>
    </subcellularLocation>
</comment>
<dbReference type="GO" id="GO:0005576">
    <property type="term" value="C:extracellular region"/>
    <property type="evidence" value="ECO:0007669"/>
    <property type="project" value="UniProtKB-SubCell"/>
</dbReference>
<protein>
    <submittedName>
        <fullName evidence="4">Uncharacterized protein</fullName>
    </submittedName>
</protein>
<organism evidence="4 5">
    <name type="scientific">Phytophthora cactorum</name>
    <dbReference type="NCBI Taxonomy" id="29920"/>
    <lineage>
        <taxon>Eukaryota</taxon>
        <taxon>Sar</taxon>
        <taxon>Stramenopiles</taxon>
        <taxon>Oomycota</taxon>
        <taxon>Peronosporomycetes</taxon>
        <taxon>Peronosporales</taxon>
        <taxon>Peronosporaceae</taxon>
        <taxon>Phytophthora</taxon>
    </lineage>
</organism>
<dbReference type="AlphaFoldDB" id="A0A8T1K0U8"/>
<gene>
    <name evidence="4" type="ORF">PC117_g19342</name>
</gene>
<sequence>MRLEDTLLCAIVGVEGGGVGMFHVDINADQSMRDLKNAIKTTRPATITCEGNNVQL</sequence>
<evidence type="ECO:0000313" key="4">
    <source>
        <dbReference type="EMBL" id="KAG2910717.1"/>
    </source>
</evidence>
<evidence type="ECO:0000256" key="1">
    <source>
        <dbReference type="ARBA" id="ARBA00004340"/>
    </source>
</evidence>
<proteinExistence type="predicted"/>
<name>A0A8T1K0U8_9STRA</name>
<evidence type="ECO:0000256" key="3">
    <source>
        <dbReference type="ARBA" id="ARBA00022525"/>
    </source>
</evidence>
<dbReference type="InterPro" id="IPR045379">
    <property type="entry name" value="Crinkler_N"/>
</dbReference>
<accession>A0A8T1K0U8</accession>